<keyword evidence="12" id="KW-0472">Membrane</keyword>
<dbReference type="SMART" id="SM00086">
    <property type="entry name" value="PAC"/>
    <property type="match status" value="2"/>
</dbReference>
<keyword evidence="18" id="KW-1185">Reference proteome</keyword>
<dbReference type="GO" id="GO:0006355">
    <property type="term" value="P:regulation of DNA-templated transcription"/>
    <property type="evidence" value="ECO:0007669"/>
    <property type="project" value="InterPro"/>
</dbReference>
<sequence length="934" mass="104190">MLRTGQETAGASSRTMDFNPVTLRFTGKDKALESLFLDEYFEKSLSQARGSLYLILFYYLFFGLLDSRLLADSTVNAVFTIRFLIVGPIITLALFLTYARFFKVVMQPVLAAVMFITGAGIVMVLIIAPPPLNFAYYVGLILVFIHAYTFTKIRFIWASLAGWGLVILYEVVTVWVIYTPAAILIGNNFLLICASVVGMLTCYSMEYFERKSFWLNHQLLTEHEKVNRANQELEQEVARRTREITRANQDLSLKIEQNLRIMEKLKESRDFAESLIKSLQDGLAVFSPEGRHLEVNPAFCHMTGFSREEILDMSPPHAYWAPEDKAMLTRAFANSSAVSRPSGMETALVRRDGTRIQILISLSPIRHEGEDLTGYVVTFKDINARKMAEQALAHSEARYRAILASMEELYFELDLFGRFTFVNDAVMRFTGYSREELLDLEKGWYNLTMDGDRMFGAFSTIYASGQAALLEDFPVLAKGGAEKIAQISAYLMRDKEGNPIGFKGLGRDITESMAVAREKKLLESQLRQSQKMEAVGTLAGGIAHDFNNILSAIMAYTEAMLMEPDDRTKNVTRLENVKKASLRARELIRQILTFSRNTEHKKTPVSLPFITREALKLLRASLPSTIKIQYRAEENMGRVMADPTQIHQVLMNLCGNAEHAMRKNGGVLDISLDTVYLPPGEAAPHMNLSPGRYIRLSVADTGQGMSPDVIKRIFDPYYTTKEKGEGTGLGLAVVHGIVEAGQGAVTVESEAGKGACFRVYLPETLEKEEIQESAAGDVAGDETILLVDDESDLLESYTALFRHYGYHVSAHQSSAQAFARFMSGPEQFDLVVTDQTMPELTGLELATKIMKVRPGLPVILCTGYSSDAGDERSFENAGIRKMIMKPFAFDEFIKDVRKILDGEKTASASKFKKPSSASKLQGARVSGGKDPRPS</sequence>
<dbReference type="Pfam" id="PF00512">
    <property type="entry name" value="HisKA"/>
    <property type="match status" value="1"/>
</dbReference>
<organism evidence="17 18">
    <name type="scientific">Desulfatibacillum alkenivorans DSM 16219</name>
    <dbReference type="NCBI Taxonomy" id="1121393"/>
    <lineage>
        <taxon>Bacteria</taxon>
        <taxon>Pseudomonadati</taxon>
        <taxon>Thermodesulfobacteriota</taxon>
        <taxon>Desulfobacteria</taxon>
        <taxon>Desulfobacterales</taxon>
        <taxon>Desulfatibacillaceae</taxon>
        <taxon>Desulfatibacillum</taxon>
    </lineage>
</organism>
<dbReference type="GO" id="GO:0000155">
    <property type="term" value="F:phosphorelay sensor kinase activity"/>
    <property type="evidence" value="ECO:0007669"/>
    <property type="project" value="InterPro"/>
</dbReference>
<dbReference type="InterPro" id="IPR000014">
    <property type="entry name" value="PAS"/>
</dbReference>
<dbReference type="OrthoDB" id="5422270at2"/>
<proteinExistence type="predicted"/>
<evidence type="ECO:0000256" key="9">
    <source>
        <dbReference type="PROSITE-ProRule" id="PRU00169"/>
    </source>
</evidence>
<dbReference type="PROSITE" id="PS50109">
    <property type="entry name" value="HIS_KIN"/>
    <property type="match status" value="1"/>
</dbReference>
<dbReference type="SUPFAM" id="SSF47384">
    <property type="entry name" value="Homodimeric domain of signal transducing histidine kinase"/>
    <property type="match status" value="1"/>
</dbReference>
<dbReference type="InterPro" id="IPR013767">
    <property type="entry name" value="PAS_fold"/>
</dbReference>
<evidence type="ECO:0000259" key="13">
    <source>
        <dbReference type="PROSITE" id="PS50109"/>
    </source>
</evidence>
<dbReference type="EC" id="2.7.13.3" evidence="2"/>
<dbReference type="Gene3D" id="3.30.450.20">
    <property type="entry name" value="PAS domain"/>
    <property type="match status" value="2"/>
</dbReference>
<evidence type="ECO:0000256" key="1">
    <source>
        <dbReference type="ARBA" id="ARBA00000085"/>
    </source>
</evidence>
<dbReference type="CDD" id="cd00082">
    <property type="entry name" value="HisKA"/>
    <property type="match status" value="1"/>
</dbReference>
<dbReference type="SUPFAM" id="SSF55785">
    <property type="entry name" value="PYP-like sensor domain (PAS domain)"/>
    <property type="match status" value="2"/>
</dbReference>
<feature type="transmembrane region" description="Helical" evidence="12">
    <location>
        <begin position="109"/>
        <end position="128"/>
    </location>
</feature>
<dbReference type="InterPro" id="IPR003661">
    <property type="entry name" value="HisK_dim/P_dom"/>
</dbReference>
<feature type="compositionally biased region" description="Low complexity" evidence="11">
    <location>
        <begin position="906"/>
        <end position="919"/>
    </location>
</feature>
<evidence type="ECO:0000313" key="17">
    <source>
        <dbReference type="EMBL" id="SHK63334.1"/>
    </source>
</evidence>
<dbReference type="PANTHER" id="PTHR43065:SF42">
    <property type="entry name" value="TWO-COMPONENT SENSOR PPRA"/>
    <property type="match status" value="1"/>
</dbReference>
<feature type="domain" description="Histidine kinase" evidence="13">
    <location>
        <begin position="541"/>
        <end position="765"/>
    </location>
</feature>
<evidence type="ECO:0000256" key="8">
    <source>
        <dbReference type="ARBA" id="ARBA00023012"/>
    </source>
</evidence>
<protein>
    <recommendedName>
        <fullName evidence="2">histidine kinase</fullName>
        <ecNumber evidence="2">2.7.13.3</ecNumber>
    </recommendedName>
</protein>
<evidence type="ECO:0000259" key="15">
    <source>
        <dbReference type="PROSITE" id="PS50112"/>
    </source>
</evidence>
<dbReference type="PROSITE" id="PS50113">
    <property type="entry name" value="PAC"/>
    <property type="match status" value="2"/>
</dbReference>
<evidence type="ECO:0000256" key="10">
    <source>
        <dbReference type="SAM" id="Coils"/>
    </source>
</evidence>
<evidence type="ECO:0000256" key="5">
    <source>
        <dbReference type="ARBA" id="ARBA00022741"/>
    </source>
</evidence>
<feature type="domain" description="PAS" evidence="15">
    <location>
        <begin position="268"/>
        <end position="341"/>
    </location>
</feature>
<dbReference type="InterPro" id="IPR001789">
    <property type="entry name" value="Sig_transdc_resp-reg_receiver"/>
</dbReference>
<dbReference type="PROSITE" id="PS50112">
    <property type="entry name" value="PAS"/>
    <property type="match status" value="2"/>
</dbReference>
<keyword evidence="5" id="KW-0547">Nucleotide-binding</keyword>
<evidence type="ECO:0000259" key="16">
    <source>
        <dbReference type="PROSITE" id="PS50113"/>
    </source>
</evidence>
<feature type="transmembrane region" description="Helical" evidence="12">
    <location>
        <begin position="157"/>
        <end position="178"/>
    </location>
</feature>
<keyword evidence="7" id="KW-0067">ATP-binding</keyword>
<dbReference type="InterPro" id="IPR036097">
    <property type="entry name" value="HisK_dim/P_sf"/>
</dbReference>
<evidence type="ECO:0000256" key="7">
    <source>
        <dbReference type="ARBA" id="ARBA00022840"/>
    </source>
</evidence>
<dbReference type="InterPro" id="IPR035965">
    <property type="entry name" value="PAS-like_dom_sf"/>
</dbReference>
<evidence type="ECO:0000256" key="4">
    <source>
        <dbReference type="ARBA" id="ARBA00022679"/>
    </source>
</evidence>
<dbReference type="Gene3D" id="1.10.287.130">
    <property type="match status" value="1"/>
</dbReference>
<dbReference type="InterPro" id="IPR000700">
    <property type="entry name" value="PAS-assoc_C"/>
</dbReference>
<feature type="coiled-coil region" evidence="10">
    <location>
        <begin position="216"/>
        <end position="282"/>
    </location>
</feature>
<feature type="transmembrane region" description="Helical" evidence="12">
    <location>
        <begin position="52"/>
        <end position="71"/>
    </location>
</feature>
<dbReference type="SMART" id="SM00448">
    <property type="entry name" value="REC"/>
    <property type="match status" value="1"/>
</dbReference>
<keyword evidence="8" id="KW-0902">Two-component regulatory system</keyword>
<feature type="region of interest" description="Disordered" evidence="11">
    <location>
        <begin position="906"/>
        <end position="934"/>
    </location>
</feature>
<gene>
    <name evidence="17" type="ORF">SAMN02745216_03794</name>
</gene>
<reference evidence="18" key="1">
    <citation type="submission" date="2016-11" db="EMBL/GenBank/DDBJ databases">
        <authorList>
            <person name="Varghese N."/>
            <person name="Submissions S."/>
        </authorList>
    </citation>
    <scope>NUCLEOTIDE SEQUENCE [LARGE SCALE GENOMIC DNA]</scope>
    <source>
        <strain evidence="18">DSM 16219</strain>
    </source>
</reference>
<dbReference type="RefSeq" id="WP_083611159.1">
    <property type="nucleotide sequence ID" value="NZ_FQZU01000029.1"/>
</dbReference>
<keyword evidence="12" id="KW-0812">Transmembrane</keyword>
<dbReference type="InterPro" id="IPR036890">
    <property type="entry name" value="HATPase_C_sf"/>
</dbReference>
<dbReference type="EMBL" id="FQZU01000029">
    <property type="protein sequence ID" value="SHK63334.1"/>
    <property type="molecule type" value="Genomic_DNA"/>
</dbReference>
<evidence type="ECO:0000256" key="3">
    <source>
        <dbReference type="ARBA" id="ARBA00022553"/>
    </source>
</evidence>
<dbReference type="Proteomes" id="UP000183994">
    <property type="component" value="Unassembled WGS sequence"/>
</dbReference>
<dbReference type="Pfam" id="PF00989">
    <property type="entry name" value="PAS"/>
    <property type="match status" value="2"/>
</dbReference>
<dbReference type="InterPro" id="IPR005467">
    <property type="entry name" value="His_kinase_dom"/>
</dbReference>
<dbReference type="Gene3D" id="3.30.565.10">
    <property type="entry name" value="Histidine kinase-like ATPase, C-terminal domain"/>
    <property type="match status" value="1"/>
</dbReference>
<evidence type="ECO:0000256" key="2">
    <source>
        <dbReference type="ARBA" id="ARBA00012438"/>
    </source>
</evidence>
<dbReference type="InterPro" id="IPR011006">
    <property type="entry name" value="CheY-like_superfamily"/>
</dbReference>
<dbReference type="SUPFAM" id="SSF52172">
    <property type="entry name" value="CheY-like"/>
    <property type="match status" value="1"/>
</dbReference>
<dbReference type="NCBIfam" id="TIGR00229">
    <property type="entry name" value="sensory_box"/>
    <property type="match status" value="2"/>
</dbReference>
<feature type="transmembrane region" description="Helical" evidence="12">
    <location>
        <begin position="77"/>
        <end position="97"/>
    </location>
</feature>
<evidence type="ECO:0000256" key="11">
    <source>
        <dbReference type="SAM" id="MobiDB-lite"/>
    </source>
</evidence>
<dbReference type="SUPFAM" id="SSF55874">
    <property type="entry name" value="ATPase domain of HSP90 chaperone/DNA topoisomerase II/histidine kinase"/>
    <property type="match status" value="1"/>
</dbReference>
<dbReference type="Pfam" id="PF00072">
    <property type="entry name" value="Response_reg"/>
    <property type="match status" value="1"/>
</dbReference>
<dbReference type="AlphaFoldDB" id="A0A1M6U2G3"/>
<keyword evidence="6" id="KW-0418">Kinase</keyword>
<feature type="domain" description="PAC" evidence="16">
    <location>
        <begin position="469"/>
        <end position="521"/>
    </location>
</feature>
<evidence type="ECO:0000256" key="12">
    <source>
        <dbReference type="SAM" id="Phobius"/>
    </source>
</evidence>
<feature type="transmembrane region" description="Helical" evidence="12">
    <location>
        <begin position="134"/>
        <end position="150"/>
    </location>
</feature>
<name>A0A1M6U2G3_9BACT</name>
<dbReference type="SMART" id="SM00091">
    <property type="entry name" value="PAS"/>
    <property type="match status" value="2"/>
</dbReference>
<dbReference type="PRINTS" id="PR00344">
    <property type="entry name" value="BCTRLSENSOR"/>
</dbReference>
<dbReference type="SMART" id="SM00387">
    <property type="entry name" value="HATPase_c"/>
    <property type="match status" value="1"/>
</dbReference>
<dbReference type="PANTHER" id="PTHR43065">
    <property type="entry name" value="SENSOR HISTIDINE KINASE"/>
    <property type="match status" value="1"/>
</dbReference>
<feature type="domain" description="PAS" evidence="15">
    <location>
        <begin position="395"/>
        <end position="439"/>
    </location>
</feature>
<keyword evidence="4" id="KW-0808">Transferase</keyword>
<feature type="modified residue" description="4-aspartylphosphate" evidence="9">
    <location>
        <position position="834"/>
    </location>
</feature>
<dbReference type="CDD" id="cd00130">
    <property type="entry name" value="PAS"/>
    <property type="match status" value="2"/>
</dbReference>
<keyword evidence="12" id="KW-1133">Transmembrane helix</keyword>
<dbReference type="Pfam" id="PF02518">
    <property type="entry name" value="HATPase_c"/>
    <property type="match status" value="1"/>
</dbReference>
<evidence type="ECO:0000256" key="6">
    <source>
        <dbReference type="ARBA" id="ARBA00022777"/>
    </source>
</evidence>
<keyword evidence="10" id="KW-0175">Coiled coil</keyword>
<feature type="domain" description="PAC" evidence="16">
    <location>
        <begin position="342"/>
        <end position="394"/>
    </location>
</feature>
<comment type="catalytic activity">
    <reaction evidence="1">
        <text>ATP + protein L-histidine = ADP + protein N-phospho-L-histidine.</text>
        <dbReference type="EC" id="2.7.13.3"/>
    </reaction>
</comment>
<dbReference type="STRING" id="1121393.SAMN02745216_03794"/>
<dbReference type="InterPro" id="IPR004358">
    <property type="entry name" value="Sig_transdc_His_kin-like_C"/>
</dbReference>
<feature type="domain" description="Response regulatory" evidence="14">
    <location>
        <begin position="783"/>
        <end position="900"/>
    </location>
</feature>
<dbReference type="Gene3D" id="3.40.50.2300">
    <property type="match status" value="1"/>
</dbReference>
<evidence type="ECO:0000259" key="14">
    <source>
        <dbReference type="PROSITE" id="PS50110"/>
    </source>
</evidence>
<feature type="transmembrane region" description="Helical" evidence="12">
    <location>
        <begin position="184"/>
        <end position="203"/>
    </location>
</feature>
<dbReference type="SMART" id="SM00388">
    <property type="entry name" value="HisKA"/>
    <property type="match status" value="1"/>
</dbReference>
<dbReference type="InterPro" id="IPR001610">
    <property type="entry name" value="PAC"/>
</dbReference>
<evidence type="ECO:0000313" key="18">
    <source>
        <dbReference type="Proteomes" id="UP000183994"/>
    </source>
</evidence>
<accession>A0A1M6U2G3</accession>
<dbReference type="InterPro" id="IPR003594">
    <property type="entry name" value="HATPase_dom"/>
</dbReference>
<keyword evidence="3 9" id="KW-0597">Phosphoprotein</keyword>
<dbReference type="GO" id="GO:0005524">
    <property type="term" value="F:ATP binding"/>
    <property type="evidence" value="ECO:0007669"/>
    <property type="project" value="UniProtKB-KW"/>
</dbReference>
<dbReference type="PROSITE" id="PS50110">
    <property type="entry name" value="RESPONSE_REGULATORY"/>
    <property type="match status" value="1"/>
</dbReference>